<dbReference type="GO" id="GO:0045892">
    <property type="term" value="P:negative regulation of DNA-templated transcription"/>
    <property type="evidence" value="ECO:0007669"/>
    <property type="project" value="TreeGrafter"/>
</dbReference>
<dbReference type="SUPFAM" id="SSF55781">
    <property type="entry name" value="GAF domain-like"/>
    <property type="match status" value="1"/>
</dbReference>
<evidence type="ECO:0000256" key="6">
    <source>
        <dbReference type="ARBA" id="ARBA00070406"/>
    </source>
</evidence>
<feature type="domain" description="HTH iclR-type" evidence="7">
    <location>
        <begin position="11"/>
        <end position="73"/>
    </location>
</feature>
<dbReference type="FunFam" id="1.10.10.10:FF:000056">
    <property type="entry name" value="IclR family transcriptional regulator"/>
    <property type="match status" value="1"/>
</dbReference>
<keyword evidence="4" id="KW-0804">Transcription</keyword>
<dbReference type="Pfam" id="PF01614">
    <property type="entry name" value="IclR_C"/>
    <property type="match status" value="1"/>
</dbReference>
<dbReference type="Proteomes" id="UP000542210">
    <property type="component" value="Unassembled WGS sequence"/>
</dbReference>
<evidence type="ECO:0000256" key="2">
    <source>
        <dbReference type="ARBA" id="ARBA00023015"/>
    </source>
</evidence>
<evidence type="ECO:0000256" key="4">
    <source>
        <dbReference type="ARBA" id="ARBA00023163"/>
    </source>
</evidence>
<reference evidence="9 10" key="1">
    <citation type="submission" date="2020-08" db="EMBL/GenBank/DDBJ databases">
        <title>Sequencing the genomes of 1000 actinobacteria strains.</title>
        <authorList>
            <person name="Klenk H.-P."/>
        </authorList>
    </citation>
    <scope>NUCLEOTIDE SEQUENCE [LARGE SCALE GENOMIC DNA]</scope>
    <source>
        <strain evidence="9 10">DSM 45784</strain>
    </source>
</reference>
<comment type="caution">
    <text evidence="9">The sequence shown here is derived from an EMBL/GenBank/DDBJ whole genome shotgun (WGS) entry which is preliminary data.</text>
</comment>
<name>A0A7W7DEI5_9ACTN</name>
<dbReference type="Gene3D" id="3.30.450.40">
    <property type="match status" value="1"/>
</dbReference>
<sequence length="260" mass="28610">MTERETSVPHVKSAVRTVELLDFFARNPGLHNLPDLQVRLGYPKSSLHALLRTLADLGWIETDVTGTLYRAGLRALLVGATYIDGDPVVQLARDALDWLAEATGETVHLGRLDRSDVVYLATRASRHSLRPFTRIGARLPASTTSLGKAILAAREEGEVARLLPAELPRPTRHAIADRDRLAADLRRIRRRGYAVDREESVEGLRCFGVALDVARPPRDAVSVSVPVPRLTTGRDKEIAACLLEARDRIELAARGAVRAR</sequence>
<evidence type="ECO:0000256" key="1">
    <source>
        <dbReference type="ARBA" id="ARBA00022798"/>
    </source>
</evidence>
<dbReference type="GO" id="GO:0003700">
    <property type="term" value="F:DNA-binding transcription factor activity"/>
    <property type="evidence" value="ECO:0007669"/>
    <property type="project" value="TreeGrafter"/>
</dbReference>
<dbReference type="PANTHER" id="PTHR30136:SF24">
    <property type="entry name" value="HTH-TYPE TRANSCRIPTIONAL REPRESSOR ALLR"/>
    <property type="match status" value="1"/>
</dbReference>
<dbReference type="PROSITE" id="PS51078">
    <property type="entry name" value="ICLR_ED"/>
    <property type="match status" value="1"/>
</dbReference>
<dbReference type="EMBL" id="JACHND010000001">
    <property type="protein sequence ID" value="MBB4705404.1"/>
    <property type="molecule type" value="Genomic_DNA"/>
</dbReference>
<dbReference type="InterPro" id="IPR005471">
    <property type="entry name" value="Tscrpt_reg_IclR_N"/>
</dbReference>
<gene>
    <name evidence="9" type="ORF">BJ982_006948</name>
</gene>
<keyword evidence="10" id="KW-1185">Reference proteome</keyword>
<keyword evidence="2" id="KW-0805">Transcription regulation</keyword>
<dbReference type="SMART" id="SM00346">
    <property type="entry name" value="HTH_ICLR"/>
    <property type="match status" value="1"/>
</dbReference>
<dbReference type="GO" id="GO:0006071">
    <property type="term" value="P:glycerol metabolic process"/>
    <property type="evidence" value="ECO:0007669"/>
    <property type="project" value="UniProtKB-KW"/>
</dbReference>
<feature type="domain" description="IclR-ED" evidence="8">
    <location>
        <begin position="74"/>
        <end position="255"/>
    </location>
</feature>
<dbReference type="GO" id="GO:0003677">
    <property type="term" value="F:DNA binding"/>
    <property type="evidence" value="ECO:0007669"/>
    <property type="project" value="UniProtKB-KW"/>
</dbReference>
<dbReference type="InterPro" id="IPR036390">
    <property type="entry name" value="WH_DNA-bd_sf"/>
</dbReference>
<comment type="function">
    <text evidence="5">May be an activator protein for the gylABX operon.</text>
</comment>
<organism evidence="9 10">
    <name type="scientific">Sphaerisporangium siamense</name>
    <dbReference type="NCBI Taxonomy" id="795645"/>
    <lineage>
        <taxon>Bacteria</taxon>
        <taxon>Bacillati</taxon>
        <taxon>Actinomycetota</taxon>
        <taxon>Actinomycetes</taxon>
        <taxon>Streptosporangiales</taxon>
        <taxon>Streptosporangiaceae</taxon>
        <taxon>Sphaerisporangium</taxon>
    </lineage>
</organism>
<dbReference type="InterPro" id="IPR050707">
    <property type="entry name" value="HTH_MetabolicPath_Reg"/>
</dbReference>
<dbReference type="AlphaFoldDB" id="A0A7W7DEI5"/>
<dbReference type="PROSITE" id="PS51077">
    <property type="entry name" value="HTH_ICLR"/>
    <property type="match status" value="1"/>
</dbReference>
<keyword evidence="1" id="KW-0319">Glycerol metabolism</keyword>
<dbReference type="PANTHER" id="PTHR30136">
    <property type="entry name" value="HELIX-TURN-HELIX TRANSCRIPTIONAL REGULATOR, ICLR FAMILY"/>
    <property type="match status" value="1"/>
</dbReference>
<protein>
    <recommendedName>
        <fullName evidence="6">Glycerol operon regulatory protein</fullName>
    </recommendedName>
</protein>
<dbReference type="Gene3D" id="1.10.10.10">
    <property type="entry name" value="Winged helix-like DNA-binding domain superfamily/Winged helix DNA-binding domain"/>
    <property type="match status" value="1"/>
</dbReference>
<evidence type="ECO:0000259" key="7">
    <source>
        <dbReference type="PROSITE" id="PS51077"/>
    </source>
</evidence>
<evidence type="ECO:0000313" key="10">
    <source>
        <dbReference type="Proteomes" id="UP000542210"/>
    </source>
</evidence>
<evidence type="ECO:0000259" key="8">
    <source>
        <dbReference type="PROSITE" id="PS51078"/>
    </source>
</evidence>
<dbReference type="InterPro" id="IPR036388">
    <property type="entry name" value="WH-like_DNA-bd_sf"/>
</dbReference>
<dbReference type="RefSeq" id="WP_184887098.1">
    <property type="nucleotide sequence ID" value="NZ_BOOV01000020.1"/>
</dbReference>
<dbReference type="InterPro" id="IPR014757">
    <property type="entry name" value="Tscrpt_reg_IclR_C"/>
</dbReference>
<keyword evidence="3 9" id="KW-0238">DNA-binding</keyword>
<dbReference type="InterPro" id="IPR029016">
    <property type="entry name" value="GAF-like_dom_sf"/>
</dbReference>
<evidence type="ECO:0000313" key="9">
    <source>
        <dbReference type="EMBL" id="MBB4705404.1"/>
    </source>
</evidence>
<accession>A0A7W7DEI5</accession>
<dbReference type="Pfam" id="PF09339">
    <property type="entry name" value="HTH_IclR"/>
    <property type="match status" value="1"/>
</dbReference>
<evidence type="ECO:0000256" key="5">
    <source>
        <dbReference type="ARBA" id="ARBA00058938"/>
    </source>
</evidence>
<dbReference type="SUPFAM" id="SSF46785">
    <property type="entry name" value="Winged helix' DNA-binding domain"/>
    <property type="match status" value="1"/>
</dbReference>
<evidence type="ECO:0000256" key="3">
    <source>
        <dbReference type="ARBA" id="ARBA00023125"/>
    </source>
</evidence>
<proteinExistence type="predicted"/>